<gene>
    <name evidence="2" type="ORF">SAMN05216565_104163</name>
</gene>
<feature type="domain" description="DUF2529" evidence="1">
    <location>
        <begin position="1"/>
        <end position="172"/>
    </location>
</feature>
<dbReference type="InterPro" id="IPR046348">
    <property type="entry name" value="SIS_dom_sf"/>
</dbReference>
<dbReference type="EMBL" id="FNJU01000004">
    <property type="protein sequence ID" value="SDP61370.1"/>
    <property type="molecule type" value="Genomic_DNA"/>
</dbReference>
<evidence type="ECO:0000313" key="3">
    <source>
        <dbReference type="Proteomes" id="UP000199159"/>
    </source>
</evidence>
<dbReference type="GO" id="GO:0097367">
    <property type="term" value="F:carbohydrate derivative binding"/>
    <property type="evidence" value="ECO:0007669"/>
    <property type="project" value="InterPro"/>
</dbReference>
<reference evidence="3" key="1">
    <citation type="submission" date="2016-10" db="EMBL/GenBank/DDBJ databases">
        <authorList>
            <person name="Varghese N."/>
            <person name="Submissions S."/>
        </authorList>
    </citation>
    <scope>NUCLEOTIDE SEQUENCE [LARGE SCALE GENOMIC DNA]</scope>
    <source>
        <strain evidence="3">IBRC-M10078</strain>
    </source>
</reference>
<keyword evidence="3" id="KW-1185">Reference proteome</keyword>
<protein>
    <recommendedName>
        <fullName evidence="1">DUF2529 domain-containing protein</fullName>
    </recommendedName>
</protein>
<dbReference type="AlphaFoldDB" id="A0A1H0U5M6"/>
<dbReference type="STRING" id="930152.SAMN05216565_104163"/>
<proteinExistence type="predicted"/>
<dbReference type="OrthoDB" id="2737584at2"/>
<dbReference type="RefSeq" id="WP_090853423.1">
    <property type="nucleotide sequence ID" value="NZ_FNJU01000004.1"/>
</dbReference>
<organism evidence="2 3">
    <name type="scientific">Litchfieldia salsa</name>
    <dbReference type="NCBI Taxonomy" id="930152"/>
    <lineage>
        <taxon>Bacteria</taxon>
        <taxon>Bacillati</taxon>
        <taxon>Bacillota</taxon>
        <taxon>Bacilli</taxon>
        <taxon>Bacillales</taxon>
        <taxon>Bacillaceae</taxon>
        <taxon>Litchfieldia</taxon>
    </lineage>
</organism>
<dbReference type="Proteomes" id="UP000199159">
    <property type="component" value="Unassembled WGS sequence"/>
</dbReference>
<evidence type="ECO:0000259" key="1">
    <source>
        <dbReference type="Pfam" id="PF10740"/>
    </source>
</evidence>
<dbReference type="InterPro" id="IPR019676">
    <property type="entry name" value="DUF2529"/>
</dbReference>
<dbReference type="Pfam" id="PF10740">
    <property type="entry name" value="DUF2529"/>
    <property type="match status" value="1"/>
</dbReference>
<dbReference type="GO" id="GO:1901135">
    <property type="term" value="P:carbohydrate derivative metabolic process"/>
    <property type="evidence" value="ECO:0007669"/>
    <property type="project" value="InterPro"/>
</dbReference>
<evidence type="ECO:0000313" key="2">
    <source>
        <dbReference type="EMBL" id="SDP61370.1"/>
    </source>
</evidence>
<sequence>MMKIFSTQLQGLFNRIIDQEEEMVEDGARLLAQAVLGEGQLYLHGFGEMEAVVIEATKGAESLPSSAKLIIDGKMAQLTDRDRVLLITRYSTDQDALQLAEELAQRGVEIVAISALVKGEERSLDQLVDVHIDSKLVKALIPDDEGNRYGFPSIITALFAYYSLTYTLKEIIKEYE</sequence>
<accession>A0A1H0U5M6</accession>
<name>A0A1H0U5M6_9BACI</name>
<dbReference type="Gene3D" id="3.40.50.10490">
    <property type="entry name" value="Glucose-6-phosphate isomerase like protein, domain 1"/>
    <property type="match status" value="1"/>
</dbReference>
<dbReference type="SUPFAM" id="SSF53697">
    <property type="entry name" value="SIS domain"/>
    <property type="match status" value="1"/>
</dbReference>